<evidence type="ECO:0000256" key="5">
    <source>
        <dbReference type="ARBA" id="ARBA00022840"/>
    </source>
</evidence>
<gene>
    <name evidence="10" type="ORF">ZIOFF_060798</name>
</gene>
<dbReference type="Pfam" id="PF02092">
    <property type="entry name" value="tRNA_synt_2f"/>
    <property type="match status" value="6"/>
</dbReference>
<comment type="caution">
    <text evidence="10">The sequence shown here is derived from an EMBL/GenBank/DDBJ whole genome shotgun (WGS) entry which is preliminary data.</text>
</comment>
<proteinExistence type="inferred from homology"/>
<evidence type="ECO:0000256" key="4">
    <source>
        <dbReference type="ARBA" id="ARBA00022741"/>
    </source>
</evidence>
<dbReference type="InterPro" id="IPR006194">
    <property type="entry name" value="Gly-tRNA-synth_heterodimer"/>
</dbReference>
<dbReference type="FunFam" id="1.20.58.180:FF:000002">
    <property type="entry name" value="Glycine--tRNA ligase, chloroplastic/mitochondrial 2"/>
    <property type="match status" value="1"/>
</dbReference>
<dbReference type="PANTHER" id="PTHR30075">
    <property type="entry name" value="GLYCYL-TRNA SYNTHETASE"/>
    <property type="match status" value="1"/>
</dbReference>
<dbReference type="GO" id="GO:0004820">
    <property type="term" value="F:glycine-tRNA ligase activity"/>
    <property type="evidence" value="ECO:0007669"/>
    <property type="project" value="UniProtKB-EC"/>
</dbReference>
<dbReference type="GO" id="GO:0005524">
    <property type="term" value="F:ATP binding"/>
    <property type="evidence" value="ECO:0007669"/>
    <property type="project" value="UniProtKB-KW"/>
</dbReference>
<evidence type="ECO:0000313" key="10">
    <source>
        <dbReference type="EMBL" id="KAG6484005.1"/>
    </source>
</evidence>
<dbReference type="EMBL" id="JACMSC010000016">
    <property type="protein sequence ID" value="KAG6484005.1"/>
    <property type="molecule type" value="Genomic_DNA"/>
</dbReference>
<comment type="similarity">
    <text evidence="1">Belongs to the class-II aminoacyl-tRNA synthetase family.</text>
</comment>
<dbReference type="SUPFAM" id="SSF55681">
    <property type="entry name" value="Class II aaRS and biotin synthetases"/>
    <property type="match status" value="2"/>
</dbReference>
<evidence type="ECO:0000256" key="6">
    <source>
        <dbReference type="ARBA" id="ARBA00022917"/>
    </source>
</evidence>
<feature type="signal peptide" evidence="9">
    <location>
        <begin position="1"/>
        <end position="16"/>
    </location>
</feature>
<name>A0A8J5KCB2_ZINOF</name>
<dbReference type="EC" id="6.1.1.14" evidence="2"/>
<reference evidence="10 11" key="1">
    <citation type="submission" date="2020-08" db="EMBL/GenBank/DDBJ databases">
        <title>Plant Genome Project.</title>
        <authorList>
            <person name="Zhang R.-G."/>
        </authorList>
    </citation>
    <scope>NUCLEOTIDE SEQUENCE [LARGE SCALE GENOMIC DNA]</scope>
    <source>
        <tissue evidence="10">Rhizome</tissue>
    </source>
</reference>
<keyword evidence="4" id="KW-0547">Nucleotide-binding</keyword>
<dbReference type="GO" id="GO:0005739">
    <property type="term" value="C:mitochondrion"/>
    <property type="evidence" value="ECO:0007669"/>
    <property type="project" value="TreeGrafter"/>
</dbReference>
<organism evidence="10 11">
    <name type="scientific">Zingiber officinale</name>
    <name type="common">Ginger</name>
    <name type="synonym">Amomum zingiber</name>
    <dbReference type="NCBI Taxonomy" id="94328"/>
    <lineage>
        <taxon>Eukaryota</taxon>
        <taxon>Viridiplantae</taxon>
        <taxon>Streptophyta</taxon>
        <taxon>Embryophyta</taxon>
        <taxon>Tracheophyta</taxon>
        <taxon>Spermatophyta</taxon>
        <taxon>Magnoliopsida</taxon>
        <taxon>Liliopsida</taxon>
        <taxon>Zingiberales</taxon>
        <taxon>Zingiberaceae</taxon>
        <taxon>Zingiber</taxon>
    </lineage>
</organism>
<dbReference type="GO" id="GO:0009570">
    <property type="term" value="C:chloroplast stroma"/>
    <property type="evidence" value="ECO:0007669"/>
    <property type="project" value="TreeGrafter"/>
</dbReference>
<evidence type="ECO:0000256" key="7">
    <source>
        <dbReference type="ARBA" id="ARBA00023146"/>
    </source>
</evidence>
<keyword evidence="5" id="KW-0067">ATP-binding</keyword>
<dbReference type="GO" id="GO:0006426">
    <property type="term" value="P:glycyl-tRNA aminoacylation"/>
    <property type="evidence" value="ECO:0007669"/>
    <property type="project" value="InterPro"/>
</dbReference>
<keyword evidence="9" id="KW-0732">Signal</keyword>
<protein>
    <recommendedName>
        <fullName evidence="2">glycine--tRNA ligase</fullName>
        <ecNumber evidence="2">6.1.1.14</ecNumber>
    </recommendedName>
</protein>
<evidence type="ECO:0000256" key="1">
    <source>
        <dbReference type="ARBA" id="ARBA00008226"/>
    </source>
</evidence>
<dbReference type="Gene3D" id="3.30.930.10">
    <property type="entry name" value="Bira Bifunctional Protein, Domain 2"/>
    <property type="match status" value="2"/>
</dbReference>
<dbReference type="InterPro" id="IPR045864">
    <property type="entry name" value="aa-tRNA-synth_II/BPL/LPL"/>
</dbReference>
<evidence type="ECO:0000256" key="2">
    <source>
        <dbReference type="ARBA" id="ARBA00012829"/>
    </source>
</evidence>
<evidence type="ECO:0000313" key="11">
    <source>
        <dbReference type="Proteomes" id="UP000734854"/>
    </source>
</evidence>
<dbReference type="PROSITE" id="PS50861">
    <property type="entry name" value="AA_TRNA_LIGASE_II_GLYAB"/>
    <property type="match status" value="4"/>
</dbReference>
<feature type="chain" id="PRO_5035325151" description="glycine--tRNA ligase" evidence="9">
    <location>
        <begin position="17"/>
        <end position="2219"/>
    </location>
</feature>
<sequence>MVLLALSFSAPPLAVGVRSYRPRLRAWKRARDHDRSRKFSFCSRLIPSLPRTNVFAAILPSSAPRSQSESHRTLVESPVVTFQQAIQRLQLRLLISLRRDESGNWTPVPGRKDALVDCNHCPVDSIDFPARYVEPSVRPDDSRYGDNPNRLQRHTQFQVILKPDPGNSQELFIRSLLALDGKGNDHATQMRLAKYENVEDDCAPFWLAQVRQDFIMFCNARIGICGDCLAIVHAPTQDCRQLPSSFDFTMHADFDSVMHATGSDSTPHGAVLLFWLCSNNDDDTWRTVTLLDRSDLRQASTWVCSFSWVCRATSFVTFTSSSIPTRIILLMEVISIDSHRGIDVDKHDIRFVEDNWESPVLGAWGLGWEIWMDGMEITQFTYFQQAGSLPLLPISVEITYGLERILMLLQLTFVMFDAKSYTSDLNSFCRREMSAYYLEHANISHIQQCFENFEDEALSLLALELPIPAYDQLLKASHAFNILDARGFVGVTERARYFARMRSLARQCAQLWLKTREALGHPLGFSKENDLLFQNLPNSQLQKQQLLNDRSFPLVESSAGPKVLERPGAFVLEIGTEEMPPHDVVEASNQLRSLTVEYLKKRRLSCGEVSSYGTPRRLVVFTESLSHMQAENEIEVRGPPAARAFDSEGTPTQAAKGFCRKNGITLDDLYKKFEGKTEYVYARIKESKQSTFEVLVDGLPSILALISFPKSMRWNSQVLFSRPIRWILALHGETVLPFSFGGVSRLEKVFVSLTYKGIIVSPQRNQLDEHGGWNQVIMCMVLAPTCADLEAIATDLNTNVHIMMGGKHVGFGVRTQPYLRSDSERVQEDAGCHHTLINSDPWHLSSPSSIGTMLLLAGSKLVVIESAEAYLHKMREAGILVNMKERKEKIICDADSLASSVNSNAIMQDSLVEEVVNLVEAPLAILGRFDEYFLEIPKDILIMVAYIFKQLIAVQGESSSCSLLAPEDPDALAGDAERAVRSGEIEMLEASNNHFEVESVVSSFASCRGVEVVVMQKHQKYFPLICQHTGTLMPYFIAVANGLIDEQVVRKGNEAVLSLADFFSVMKVCVVTVVDSLKEDKFVGKAGGRIEAQGGRQEQLGTMLDKVVRIQKIVGKLSHSLGNEKSVHTIVEDAAALAMSDLATSIVTEFTSLSGIMARHYALRDGYPEQIAEALFEITLPRFSGDILPKSDAGIVLAIADRLDSLVGLFGSGCQPSSTNDPFGLRRVSYGLVTILVENNKDLSLKEALTLVADVQPIEISASVIDDVTKFVTRRLEQLLVDKGISPEIVRAVLSERANWPCLAARSAIEVSDTCYDSSFRLLPVSFEPHYHFPVITQQISAHLVTEAAFEKSEEEALWNAYMKVASKIHHGVSMDSFFEASLVLLRPLEDFFNNVFVMAVFTESLSHMQAENEIEVRGPPAARAFDSEGTPTQAAKGFCRKNGITLDDLYKKFEGKTEYVYARIKESKQSTFEVLVDGLPSILALISFPKSMRWNSQVLFSRPIRWILALHGETVLPFSFGGVSRLEKVFVSLTYKGIIVSPQRNQLDEHGGWNQVIMCMVLAPTCADLEAIATDLNTNVHIMMGGKHVGFGVRTQPYLRSDSERVQEDAGCHHTLINSDPWHLSSPSSIGTMLLLAGSKLVVIESAEAYLHKMREAGILVNMKERKEKIICDADSLASSVNSNAIMQDSLVEEVVNLVEAPLAILGRFDEYFLEIPKDILIMVAYIFKQLIAVQGESSSCSLLAPEDPDALAGDAERAVRSGEIEMLEASNNHFEVESVVSSFASCRGVEVVVMQKHQKYFPLICQHTGTLMPYFIAVANGLIDEQVVRKGNEAVLRKTNLLARLEVWIFDMRLLTEVLVPSRATLRDIIVLGRIEAQGGRQEQLGTMLDKVVRIQKIVGKLSHSLGNEKSVHTIVEDAAALAMSDLATSIVTEFTSLSGIMARHYALRDGYPEQIAEALFEITLPRFSGDILPKSDAGIVLAIADRLDSLVGLFGSGCQPSSTNDPFGLRRVSYGLVQILVENNKDLSLKEALTLVADVQPIEISASVIDDVTKFVTRRLEQLLVDKGISPEIVRAVLSERANWPCLAARSAIEVSDTCYDSSFRLLPVSFEPHYHFPVITQQISAHLVTEAAFEKSEEEALWNAYMKVASKIHHGVSMDSFFEASLVLLRPLEDFFNNVFVMAEDEKIKNNRLAILKRIAELPNGIADLSVLPGF</sequence>
<dbReference type="PANTHER" id="PTHR30075:SF2">
    <property type="entry name" value="GLYCINE--TRNA LIGASE, CHLOROPLASTIC_MITOCHONDRIAL 2"/>
    <property type="match status" value="1"/>
</dbReference>
<evidence type="ECO:0000256" key="3">
    <source>
        <dbReference type="ARBA" id="ARBA00022598"/>
    </source>
</evidence>
<dbReference type="SUPFAM" id="SSF109604">
    <property type="entry name" value="HD-domain/PDEase-like"/>
    <property type="match status" value="2"/>
</dbReference>
<dbReference type="Pfam" id="PF02091">
    <property type="entry name" value="tRNA-synt_2e"/>
    <property type="match status" value="2"/>
</dbReference>
<dbReference type="PRINTS" id="PR01044">
    <property type="entry name" value="TRNASYNTHGA"/>
</dbReference>
<keyword evidence="3" id="KW-0436">Ligase</keyword>
<evidence type="ECO:0000256" key="9">
    <source>
        <dbReference type="SAM" id="SignalP"/>
    </source>
</evidence>
<dbReference type="InterPro" id="IPR015944">
    <property type="entry name" value="Gly-tRNA-synth_bsu"/>
</dbReference>
<keyword evidence="11" id="KW-1185">Reference proteome</keyword>
<comment type="catalytic activity">
    <reaction evidence="8">
        <text>tRNA(Gly) + glycine + ATP = glycyl-tRNA(Gly) + AMP + diphosphate</text>
        <dbReference type="Rhea" id="RHEA:16013"/>
        <dbReference type="Rhea" id="RHEA-COMP:9664"/>
        <dbReference type="Rhea" id="RHEA-COMP:9683"/>
        <dbReference type="ChEBI" id="CHEBI:30616"/>
        <dbReference type="ChEBI" id="CHEBI:33019"/>
        <dbReference type="ChEBI" id="CHEBI:57305"/>
        <dbReference type="ChEBI" id="CHEBI:78442"/>
        <dbReference type="ChEBI" id="CHEBI:78522"/>
        <dbReference type="ChEBI" id="CHEBI:456215"/>
        <dbReference type="EC" id="6.1.1.14"/>
    </reaction>
</comment>
<keyword evidence="7" id="KW-0030">Aminoacyl-tRNA synthetase</keyword>
<keyword evidence="6" id="KW-0648">Protein biosynthesis</keyword>
<accession>A0A8J5KCB2</accession>
<dbReference type="Gene3D" id="1.20.58.180">
    <property type="entry name" value="Class II aaRS and biotin synthetases, domain 2"/>
    <property type="match status" value="1"/>
</dbReference>
<evidence type="ECO:0000256" key="8">
    <source>
        <dbReference type="ARBA" id="ARBA00047937"/>
    </source>
</evidence>
<dbReference type="InterPro" id="IPR002310">
    <property type="entry name" value="Gly-tRNA_ligase_asu"/>
</dbReference>
<dbReference type="NCBIfam" id="TIGR00211">
    <property type="entry name" value="glyS"/>
    <property type="match status" value="1"/>
</dbReference>
<dbReference type="Proteomes" id="UP000734854">
    <property type="component" value="Unassembled WGS sequence"/>
</dbReference>